<keyword evidence="1" id="KW-0472">Membrane</keyword>
<proteinExistence type="predicted"/>
<sequence length="63" mass="7372">MELLADYDDQMPSCEFRFYAYRTLLDEDDRASAILALVWKIVYLLILWSLSLHIRCGLSTEAL</sequence>
<evidence type="ECO:0000313" key="2">
    <source>
        <dbReference type="EMBL" id="PWZ41876.1"/>
    </source>
</evidence>
<reference evidence="2" key="1">
    <citation type="journal article" date="2018" name="Nat. Genet.">
        <title>Extensive intraspecific gene order and gene structural variations between Mo17 and other maize genomes.</title>
        <authorList>
            <person name="Sun S."/>
            <person name="Zhou Y."/>
            <person name="Chen J."/>
            <person name="Shi J."/>
            <person name="Zhao H."/>
            <person name="Zhao H."/>
            <person name="Song W."/>
            <person name="Zhang M."/>
            <person name="Cui Y."/>
            <person name="Dong X."/>
            <person name="Liu H."/>
            <person name="Ma X."/>
            <person name="Jiao Y."/>
            <person name="Wang B."/>
            <person name="Wei X."/>
            <person name="Stein J.C."/>
            <person name="Glaubitz J.C."/>
            <person name="Lu F."/>
            <person name="Yu G."/>
            <person name="Liang C."/>
            <person name="Fengler K."/>
            <person name="Li B."/>
            <person name="Rafalski A."/>
            <person name="Schnable P.S."/>
            <person name="Ware D.H."/>
            <person name="Buckler E.S."/>
            <person name="Lai J."/>
        </authorList>
    </citation>
    <scope>NUCLEOTIDE SEQUENCE [LARGE SCALE GENOMIC DNA]</scope>
    <source>
        <tissue evidence="2">Seedling</tissue>
    </source>
</reference>
<keyword evidence="1" id="KW-1133">Transmembrane helix</keyword>
<organism evidence="2">
    <name type="scientific">Zea mays</name>
    <name type="common">Maize</name>
    <dbReference type="NCBI Taxonomy" id="4577"/>
    <lineage>
        <taxon>Eukaryota</taxon>
        <taxon>Viridiplantae</taxon>
        <taxon>Streptophyta</taxon>
        <taxon>Embryophyta</taxon>
        <taxon>Tracheophyta</taxon>
        <taxon>Spermatophyta</taxon>
        <taxon>Magnoliopsida</taxon>
        <taxon>Liliopsida</taxon>
        <taxon>Poales</taxon>
        <taxon>Poaceae</taxon>
        <taxon>PACMAD clade</taxon>
        <taxon>Panicoideae</taxon>
        <taxon>Andropogonodae</taxon>
        <taxon>Andropogoneae</taxon>
        <taxon>Tripsacinae</taxon>
        <taxon>Zea</taxon>
    </lineage>
</organism>
<dbReference type="Proteomes" id="UP000251960">
    <property type="component" value="Chromosome 2"/>
</dbReference>
<keyword evidence="1" id="KW-0812">Transmembrane</keyword>
<name>A0A3L6G4C4_MAIZE</name>
<accession>A0A3L6G4C4</accession>
<evidence type="ECO:0000256" key="1">
    <source>
        <dbReference type="SAM" id="Phobius"/>
    </source>
</evidence>
<protein>
    <submittedName>
        <fullName evidence="2">Uncharacterized protein</fullName>
    </submittedName>
</protein>
<dbReference type="EMBL" id="NCVQ01000003">
    <property type="protein sequence ID" value="PWZ41876.1"/>
    <property type="molecule type" value="Genomic_DNA"/>
</dbReference>
<dbReference type="AlphaFoldDB" id="A0A3L6G4C4"/>
<feature type="transmembrane region" description="Helical" evidence="1">
    <location>
        <begin position="31"/>
        <end position="50"/>
    </location>
</feature>
<gene>
    <name evidence="2" type="ORF">Zm00014a_041059</name>
</gene>
<comment type="caution">
    <text evidence="2">The sequence shown here is derived from an EMBL/GenBank/DDBJ whole genome shotgun (WGS) entry which is preliminary data.</text>
</comment>